<dbReference type="SUPFAM" id="SSF47473">
    <property type="entry name" value="EF-hand"/>
    <property type="match status" value="1"/>
</dbReference>
<evidence type="ECO:0000256" key="1">
    <source>
        <dbReference type="ARBA" id="ARBA00022837"/>
    </source>
</evidence>
<protein>
    <submittedName>
        <fullName evidence="2">Uncharacterized protein</fullName>
    </submittedName>
</protein>
<accession>A0A9W7C7M4</accession>
<evidence type="ECO:0000313" key="2">
    <source>
        <dbReference type="EMBL" id="GMI04757.1"/>
    </source>
</evidence>
<gene>
    <name evidence="2" type="ORF">TrLO_g13952</name>
</gene>
<name>A0A9W7C7M4_9STRA</name>
<dbReference type="InterPro" id="IPR011992">
    <property type="entry name" value="EF-hand-dom_pair"/>
</dbReference>
<sequence length="189" mass="21047">MSGQSAQIVPEEEAKAKAPLIIHIHNGERTSKFDAITWKTAMDIDGDGVIGRADLIDSLWHLGAFVSIAEFDKLLEQVQVDPTNIEKIPDEAHTPNELLRLMNCCAYETHSWRSSCPALFPDGNGYRCASSSSFSQFLYWGLITFTRSVTLPTKRLETLLNGKVDCLGRLRPGCCEALQCSCMRTTQHQ</sequence>
<dbReference type="PROSITE" id="PS00018">
    <property type="entry name" value="EF_HAND_1"/>
    <property type="match status" value="1"/>
</dbReference>
<keyword evidence="3" id="KW-1185">Reference proteome</keyword>
<reference evidence="3" key="1">
    <citation type="journal article" date="2023" name="Commun. Biol.">
        <title>Genome analysis of Parmales, the sister group of diatoms, reveals the evolutionary specialization of diatoms from phago-mixotrophs to photoautotrophs.</title>
        <authorList>
            <person name="Ban H."/>
            <person name="Sato S."/>
            <person name="Yoshikawa S."/>
            <person name="Yamada K."/>
            <person name="Nakamura Y."/>
            <person name="Ichinomiya M."/>
            <person name="Sato N."/>
            <person name="Blanc-Mathieu R."/>
            <person name="Endo H."/>
            <person name="Kuwata A."/>
            <person name="Ogata H."/>
        </authorList>
    </citation>
    <scope>NUCLEOTIDE SEQUENCE [LARGE SCALE GENOMIC DNA]</scope>
    <source>
        <strain evidence="3">NIES 3700</strain>
    </source>
</reference>
<comment type="caution">
    <text evidence="2">The sequence shown here is derived from an EMBL/GenBank/DDBJ whole genome shotgun (WGS) entry which is preliminary data.</text>
</comment>
<evidence type="ECO:0000313" key="3">
    <source>
        <dbReference type="Proteomes" id="UP001165122"/>
    </source>
</evidence>
<proteinExistence type="predicted"/>
<dbReference type="InterPro" id="IPR018247">
    <property type="entry name" value="EF_Hand_1_Ca_BS"/>
</dbReference>
<dbReference type="Proteomes" id="UP001165122">
    <property type="component" value="Unassembled WGS sequence"/>
</dbReference>
<organism evidence="2 3">
    <name type="scientific">Triparma laevis f. longispina</name>
    <dbReference type="NCBI Taxonomy" id="1714387"/>
    <lineage>
        <taxon>Eukaryota</taxon>
        <taxon>Sar</taxon>
        <taxon>Stramenopiles</taxon>
        <taxon>Ochrophyta</taxon>
        <taxon>Bolidophyceae</taxon>
        <taxon>Parmales</taxon>
        <taxon>Triparmaceae</taxon>
        <taxon>Triparma</taxon>
    </lineage>
</organism>
<dbReference type="AlphaFoldDB" id="A0A9W7C7M4"/>
<dbReference type="EMBL" id="BRXW01000077">
    <property type="protein sequence ID" value="GMI04757.1"/>
    <property type="molecule type" value="Genomic_DNA"/>
</dbReference>
<keyword evidence="1" id="KW-0106">Calcium</keyword>